<gene>
    <name evidence="1" type="ORF">QYF61_024929</name>
</gene>
<sequence length="298" mass="33763">MLAMDPRGKKSNSILAALRSLVRLHLEYCVLFQPPQYNKDMDLLEKVMCRGTTVLKGLEHLSYAERLRELGLFSLEKAQGDLINAEQPQLSQPVLAGEVLQPSHHFRGPPLDPLQQLHVLLVLRAPELDAVLQVPLDDILSFWHVNCTTQLGVICKLAEDAQMGRKRHCHRQKLTPASLASGRSHAARLQLCWLLRRLPERRLHQQESQQCPAAALCYQGIRIGTSGYSTNFKENLLGAGAGWWSMSRFGQRRATMYSRRTVNYFLEIMDLTYPNCTKVFDTVPHVKSQTQAPLCDVK</sequence>
<evidence type="ECO:0000313" key="2">
    <source>
        <dbReference type="Proteomes" id="UP001333110"/>
    </source>
</evidence>
<dbReference type="Proteomes" id="UP001333110">
    <property type="component" value="Unassembled WGS sequence"/>
</dbReference>
<reference evidence="1 2" key="1">
    <citation type="journal article" date="2023" name="J. Hered.">
        <title>Chromosome-level genome of the wood stork (Mycteria americana) provides insight into avian chromosome evolution.</title>
        <authorList>
            <person name="Flamio R. Jr."/>
            <person name="Ramstad K.M."/>
        </authorList>
    </citation>
    <scope>NUCLEOTIDE SEQUENCE [LARGE SCALE GENOMIC DNA]</scope>
    <source>
        <strain evidence="1">JAX WOST 10</strain>
    </source>
</reference>
<dbReference type="AlphaFoldDB" id="A0AAN7RR92"/>
<keyword evidence="2" id="KW-1185">Reference proteome</keyword>
<dbReference type="EMBL" id="JAUNZN010000009">
    <property type="protein sequence ID" value="KAK4816919.1"/>
    <property type="molecule type" value="Genomic_DNA"/>
</dbReference>
<evidence type="ECO:0000313" key="1">
    <source>
        <dbReference type="EMBL" id="KAK4816919.1"/>
    </source>
</evidence>
<protein>
    <submittedName>
        <fullName evidence="1">Uncharacterized protein</fullName>
    </submittedName>
</protein>
<comment type="caution">
    <text evidence="1">The sequence shown here is derived from an EMBL/GenBank/DDBJ whole genome shotgun (WGS) entry which is preliminary data.</text>
</comment>
<proteinExistence type="predicted"/>
<name>A0AAN7RR92_MYCAM</name>
<accession>A0AAN7RR92</accession>
<organism evidence="1 2">
    <name type="scientific">Mycteria americana</name>
    <name type="common">Wood stork</name>
    <dbReference type="NCBI Taxonomy" id="33587"/>
    <lineage>
        <taxon>Eukaryota</taxon>
        <taxon>Metazoa</taxon>
        <taxon>Chordata</taxon>
        <taxon>Craniata</taxon>
        <taxon>Vertebrata</taxon>
        <taxon>Euteleostomi</taxon>
        <taxon>Archelosauria</taxon>
        <taxon>Archosauria</taxon>
        <taxon>Dinosauria</taxon>
        <taxon>Saurischia</taxon>
        <taxon>Theropoda</taxon>
        <taxon>Coelurosauria</taxon>
        <taxon>Aves</taxon>
        <taxon>Neognathae</taxon>
        <taxon>Neoaves</taxon>
        <taxon>Aequornithes</taxon>
        <taxon>Ciconiiformes</taxon>
        <taxon>Ciconiidae</taxon>
        <taxon>Mycteria</taxon>
    </lineage>
</organism>